<protein>
    <submittedName>
        <fullName evidence="2">Colanic acid biosynthesis glycosyl transferase wcaE</fullName>
    </submittedName>
</protein>
<dbReference type="InterPro" id="IPR029044">
    <property type="entry name" value="Nucleotide-diphossugar_trans"/>
</dbReference>
<dbReference type="RefSeq" id="WP_005506465.1">
    <property type="nucleotide sequence ID" value="NZ_ADAQ01000013.1"/>
</dbReference>
<dbReference type="Gene3D" id="3.90.550.10">
    <property type="entry name" value="Spore Coat Polysaccharide Biosynthesis Protein SpsA, Chain A"/>
    <property type="match status" value="1"/>
</dbReference>
<sequence length="249" mass="28464">MKVSIITATYNSAGTIIDTLRSLEVQTYQNIEYIIVDGDSTDNTLNVISENCTRVKTIISEKDAGIYDALNKGISVATGDIVGFLHSDDVFAYPDAVADIVSTFDRESSDAVYADLQYVDKLNIEKVLRNWESKPYSREKVTSGWMPPHPTFYMKKSLYDRHGYFDLSYKISADYDSILRYLWVREVKLSYLPKVLIKMRVGGASNRNLSNIIRKTNEDIRALKNNNIPWFKAIILKNTSKIPQFFKRS</sequence>
<evidence type="ECO:0000313" key="3">
    <source>
        <dbReference type="Proteomes" id="UP000003604"/>
    </source>
</evidence>
<dbReference type="GeneID" id="58895220"/>
<name>D0IBZ4_GRIHO</name>
<proteinExistence type="predicted"/>
<dbReference type="CDD" id="cd06433">
    <property type="entry name" value="GT_2_WfgS_like"/>
    <property type="match status" value="1"/>
</dbReference>
<dbReference type="PANTHER" id="PTHR22916">
    <property type="entry name" value="GLYCOSYLTRANSFERASE"/>
    <property type="match status" value="1"/>
</dbReference>
<dbReference type="Proteomes" id="UP000003604">
    <property type="component" value="Unassembled WGS sequence"/>
</dbReference>
<reference evidence="2 3" key="1">
    <citation type="submission" date="2009-10" db="EMBL/GenBank/DDBJ databases">
        <authorList>
            <consortium name="Los Alamos National Laboratory (LANL)"/>
            <consortium name="National Microbial Pathogen Data Resource (NMPDR)"/>
            <person name="Saunders E.H."/>
            <person name="Munk A.C."/>
            <person name="Tapia R."/>
            <person name="Green L."/>
            <person name="Rogers Y."/>
            <person name="Detter J.C."/>
            <person name="Bruce D."/>
            <person name="Brettin T.S."/>
            <person name="Colwell R.R."/>
            <person name="Huq A."/>
            <person name="Grim C.J."/>
            <person name="Hasan N.A."/>
            <person name="Bartels D."/>
            <person name="Vonstein V."/>
        </authorList>
    </citation>
    <scope>NUCLEOTIDE SEQUENCE [LARGE SCALE GENOMIC DNA]</scope>
    <source>
        <strain evidence="2 3">CIP 101886</strain>
    </source>
</reference>
<feature type="domain" description="Glycosyltransferase 2-like" evidence="1">
    <location>
        <begin position="4"/>
        <end position="141"/>
    </location>
</feature>
<evidence type="ECO:0000259" key="1">
    <source>
        <dbReference type="Pfam" id="PF00535"/>
    </source>
</evidence>
<comment type="caution">
    <text evidence="2">The sequence shown here is derived from an EMBL/GenBank/DDBJ whole genome shotgun (WGS) entry which is preliminary data.</text>
</comment>
<dbReference type="OrthoDB" id="396512at2"/>
<gene>
    <name evidence="2" type="ORF">VHA_003273</name>
</gene>
<dbReference type="Pfam" id="PF00535">
    <property type="entry name" value="Glycos_transf_2"/>
    <property type="match status" value="1"/>
</dbReference>
<dbReference type="InterPro" id="IPR001173">
    <property type="entry name" value="Glyco_trans_2-like"/>
</dbReference>
<keyword evidence="2" id="KW-0808">Transferase</keyword>
<dbReference type="AlphaFoldDB" id="D0IBZ4"/>
<accession>D0IBZ4</accession>
<dbReference type="SUPFAM" id="SSF53448">
    <property type="entry name" value="Nucleotide-diphospho-sugar transferases"/>
    <property type="match status" value="1"/>
</dbReference>
<evidence type="ECO:0000313" key="2">
    <source>
        <dbReference type="EMBL" id="EEY71412.1"/>
    </source>
</evidence>
<dbReference type="GO" id="GO:0016758">
    <property type="term" value="F:hexosyltransferase activity"/>
    <property type="evidence" value="ECO:0007669"/>
    <property type="project" value="UniProtKB-ARBA"/>
</dbReference>
<dbReference type="EMBL" id="ADAQ01000013">
    <property type="protein sequence ID" value="EEY71412.1"/>
    <property type="molecule type" value="Genomic_DNA"/>
</dbReference>
<dbReference type="PANTHER" id="PTHR22916:SF3">
    <property type="entry name" value="UDP-GLCNAC:BETAGAL BETA-1,3-N-ACETYLGLUCOSAMINYLTRANSFERASE-LIKE PROTEIN 1"/>
    <property type="match status" value="1"/>
</dbReference>
<keyword evidence="3" id="KW-1185">Reference proteome</keyword>
<organism evidence="2 3">
    <name type="scientific">Grimontia hollisae CIP 101886</name>
    <dbReference type="NCBI Taxonomy" id="675812"/>
    <lineage>
        <taxon>Bacteria</taxon>
        <taxon>Pseudomonadati</taxon>
        <taxon>Pseudomonadota</taxon>
        <taxon>Gammaproteobacteria</taxon>
        <taxon>Vibrionales</taxon>
        <taxon>Vibrionaceae</taxon>
        <taxon>Grimontia</taxon>
    </lineage>
</organism>
<dbReference type="eggNOG" id="COG1216">
    <property type="taxonomic scope" value="Bacteria"/>
</dbReference>